<proteinExistence type="predicted"/>
<dbReference type="SUPFAM" id="SSF54427">
    <property type="entry name" value="NTF2-like"/>
    <property type="match status" value="1"/>
</dbReference>
<name>A0A4R0YMM7_9GAMM</name>
<evidence type="ECO:0000313" key="3">
    <source>
        <dbReference type="Proteomes" id="UP000291822"/>
    </source>
</evidence>
<feature type="signal peptide" evidence="1">
    <location>
        <begin position="1"/>
        <end position="22"/>
    </location>
</feature>
<dbReference type="EMBL" id="SJTG01000002">
    <property type="protein sequence ID" value="TCI10006.1"/>
    <property type="molecule type" value="Genomic_DNA"/>
</dbReference>
<feature type="chain" id="PRO_5020605770" description="Nuclear transport factor 2 family protein" evidence="1">
    <location>
        <begin position="23"/>
        <end position="148"/>
    </location>
</feature>
<gene>
    <name evidence="2" type="ORF">EZM97_13800</name>
</gene>
<organism evidence="2 3">
    <name type="scientific">Dyella soli</name>
    <dbReference type="NCBI Taxonomy" id="522319"/>
    <lineage>
        <taxon>Bacteria</taxon>
        <taxon>Pseudomonadati</taxon>
        <taxon>Pseudomonadota</taxon>
        <taxon>Gammaproteobacteria</taxon>
        <taxon>Lysobacterales</taxon>
        <taxon>Rhodanobacteraceae</taxon>
        <taxon>Dyella</taxon>
    </lineage>
</organism>
<reference evidence="2 3" key="1">
    <citation type="submission" date="2019-02" db="EMBL/GenBank/DDBJ databases">
        <title>Dyella amyloliquefaciens sp. nov., isolated from forest soil.</title>
        <authorList>
            <person name="Gao Z.-H."/>
            <person name="Qiu L.-H."/>
        </authorList>
    </citation>
    <scope>NUCLEOTIDE SEQUENCE [LARGE SCALE GENOMIC DNA]</scope>
    <source>
        <strain evidence="2 3">KACC 12747</strain>
    </source>
</reference>
<keyword evidence="3" id="KW-1185">Reference proteome</keyword>
<dbReference type="AlphaFoldDB" id="A0A4R0YMM7"/>
<dbReference type="InterPro" id="IPR032710">
    <property type="entry name" value="NTF2-like_dom_sf"/>
</dbReference>
<dbReference type="PROSITE" id="PS51257">
    <property type="entry name" value="PROKAR_LIPOPROTEIN"/>
    <property type="match status" value="1"/>
</dbReference>
<comment type="caution">
    <text evidence="2">The sequence shown here is derived from an EMBL/GenBank/DDBJ whole genome shotgun (WGS) entry which is preliminary data.</text>
</comment>
<evidence type="ECO:0000313" key="2">
    <source>
        <dbReference type="EMBL" id="TCI10006.1"/>
    </source>
</evidence>
<dbReference type="Gene3D" id="3.10.450.50">
    <property type="match status" value="1"/>
</dbReference>
<protein>
    <recommendedName>
        <fullName evidence="4">Nuclear transport factor 2 family protein</fullName>
    </recommendedName>
</protein>
<evidence type="ECO:0008006" key="4">
    <source>
        <dbReference type="Google" id="ProtNLM"/>
    </source>
</evidence>
<dbReference type="Proteomes" id="UP000291822">
    <property type="component" value="Unassembled WGS sequence"/>
</dbReference>
<accession>A0A4R0YMM7</accession>
<sequence>MRKTSKILGSLLFCGAAISTMAGCHRAPDESLVRQAIVRAASAAEQADASALGDQLSDDFDGNGEGLDRRQLMNVLRAAHFRGEAIHALTGPVVVEQRGDRYVATFTVTLTSGGKWLPTETGVYQVESAWRREGRQWRCYSARWTRQV</sequence>
<keyword evidence="1" id="KW-0732">Signal</keyword>
<evidence type="ECO:0000256" key="1">
    <source>
        <dbReference type="SAM" id="SignalP"/>
    </source>
</evidence>